<proteinExistence type="predicted"/>
<evidence type="ECO:0000256" key="1">
    <source>
        <dbReference type="SAM" id="MobiDB-lite"/>
    </source>
</evidence>
<feature type="compositionally biased region" description="Basic and acidic residues" evidence="1">
    <location>
        <begin position="86"/>
        <end position="113"/>
    </location>
</feature>
<feature type="compositionally biased region" description="Basic and acidic residues" evidence="1">
    <location>
        <begin position="578"/>
        <end position="588"/>
    </location>
</feature>
<feature type="region of interest" description="Disordered" evidence="1">
    <location>
        <begin position="246"/>
        <end position="434"/>
    </location>
</feature>
<feature type="compositionally biased region" description="Polar residues" evidence="1">
    <location>
        <begin position="312"/>
        <end position="321"/>
    </location>
</feature>
<feature type="region of interest" description="Disordered" evidence="1">
    <location>
        <begin position="46"/>
        <end position="113"/>
    </location>
</feature>
<reference evidence="2" key="2">
    <citation type="submission" date="2023-04" db="EMBL/GenBank/DDBJ databases">
        <authorList>
            <person name="Bruccoleri R.E."/>
            <person name="Oakeley E.J."/>
            <person name="Faust A.-M."/>
            <person name="Dessus-Babus S."/>
            <person name="Altorfer M."/>
            <person name="Burckhardt D."/>
            <person name="Oertli M."/>
            <person name="Naumann U."/>
            <person name="Petersen F."/>
            <person name="Wong J."/>
        </authorList>
    </citation>
    <scope>NUCLEOTIDE SEQUENCE</scope>
    <source>
        <strain evidence="2">GSM-AAB239-AS_SAM_17_03QT</strain>
        <tissue evidence="2">Leaf</tissue>
    </source>
</reference>
<evidence type="ECO:0000313" key="2">
    <source>
        <dbReference type="EMBL" id="KAJ6853336.1"/>
    </source>
</evidence>
<evidence type="ECO:0000313" key="3">
    <source>
        <dbReference type="Proteomes" id="UP001140949"/>
    </source>
</evidence>
<feature type="region of interest" description="Disordered" evidence="1">
    <location>
        <begin position="571"/>
        <end position="618"/>
    </location>
</feature>
<gene>
    <name evidence="2" type="ORF">M6B38_250440</name>
</gene>
<protein>
    <submittedName>
        <fullName evidence="2">Uncharacterized protein</fullName>
    </submittedName>
</protein>
<feature type="compositionally biased region" description="Acidic residues" evidence="1">
    <location>
        <begin position="412"/>
        <end position="431"/>
    </location>
</feature>
<dbReference type="PANTHER" id="PTHR36005">
    <property type="entry name" value="DNA LIGASE-LIKE PROTEIN"/>
    <property type="match status" value="1"/>
</dbReference>
<dbReference type="EMBL" id="JANAVB010000800">
    <property type="protein sequence ID" value="KAJ6853336.1"/>
    <property type="molecule type" value="Genomic_DNA"/>
</dbReference>
<dbReference type="Proteomes" id="UP001140949">
    <property type="component" value="Unassembled WGS sequence"/>
</dbReference>
<dbReference type="PANTHER" id="PTHR36005:SF1">
    <property type="entry name" value="DNA LIGASE-LIKE PROTEIN"/>
    <property type="match status" value="1"/>
</dbReference>
<comment type="caution">
    <text evidence="2">The sequence shown here is derived from an EMBL/GenBank/DDBJ whole genome shotgun (WGS) entry which is preliminary data.</text>
</comment>
<reference evidence="2" key="1">
    <citation type="journal article" date="2023" name="GigaByte">
        <title>Genome assembly of the bearded iris, Iris pallida Lam.</title>
        <authorList>
            <person name="Bruccoleri R.E."/>
            <person name="Oakeley E.J."/>
            <person name="Faust A.M.E."/>
            <person name="Altorfer M."/>
            <person name="Dessus-Babus S."/>
            <person name="Burckhardt D."/>
            <person name="Oertli M."/>
            <person name="Naumann U."/>
            <person name="Petersen F."/>
            <person name="Wong J."/>
        </authorList>
    </citation>
    <scope>NUCLEOTIDE SEQUENCE</scope>
    <source>
        <strain evidence="2">GSM-AAB239-AS_SAM_17_03QT</strain>
    </source>
</reference>
<feature type="compositionally biased region" description="Polar residues" evidence="1">
    <location>
        <begin position="277"/>
        <end position="286"/>
    </location>
</feature>
<dbReference type="AlphaFoldDB" id="A0AAX6IJ79"/>
<feature type="compositionally biased region" description="Acidic residues" evidence="1">
    <location>
        <begin position="349"/>
        <end position="373"/>
    </location>
</feature>
<accession>A0AAX6IJ79</accession>
<feature type="compositionally biased region" description="Acidic residues" evidence="1">
    <location>
        <begin position="330"/>
        <end position="340"/>
    </location>
</feature>
<feature type="compositionally biased region" description="Basic and acidic residues" evidence="1">
    <location>
        <begin position="374"/>
        <end position="387"/>
    </location>
</feature>
<name>A0AAX6IJ79_IRIPA</name>
<feature type="compositionally biased region" description="Polar residues" evidence="1">
    <location>
        <begin position="589"/>
        <end position="618"/>
    </location>
</feature>
<sequence length="667" mass="74452">MQAHFEQIRVYDGSPAVPVSDSISDLPDDGLDPLFLVPAADEGFETLDLEEEATKKTQKSVRKRLSMEEEEEEVSKKKKKKKNKRSSSEEPAREKKRMEKERQAHLEQIHAESQRLLRETRNASFKPVPLVQKPISSVLEKIRLRKLEVLKRSGVLVESDRLVNEIVEKCEPNESHTEVRDGDGDVVVEDHVSIQGVESGGQPLDPCGSIPCNNVRPSPMVSLAELNGASTSTDEREASVVELNVASHTSTNERETVAKSSKPTDENQLNDLEDSSDANLPTSNINLDPDNLSSEEDDDKENIAPQCPHISDTVNMDSSPSGGLAKLFIDDEAEEEDDSDHDITRFKENEEEDESYENDLDDLIETGYEEAPVDNEKRNELHQKWLEQQDAAGTDNLLQKLHCGQREREPTSLDEEDSDESGEEYDDEESIDLPVTSVVRQNAKKAKQMIAQMFTDGDDIYVPSDDEESEQTLMRQRVLKQSGESSFISPVEDEHSREVFGLIKKLNVAPTTRKRGKITSSFDTLVGNSNSSSKTSFLNRTSSNSLPSLRKQGSATMRAFIFSRDDSNSMSSIQASEKSSETDLKENQPSRAGGTSTKIRSCSQFKSTASKTTDTNSSSGASLFEILRHSSMHFNRQLKNNKGTSSLEITESQASYQFSAFNLRTRK</sequence>
<feature type="compositionally biased region" description="Basic and acidic residues" evidence="1">
    <location>
        <begin position="251"/>
        <end position="265"/>
    </location>
</feature>
<feature type="compositionally biased region" description="Basic residues" evidence="1">
    <location>
        <begin position="76"/>
        <end position="85"/>
    </location>
</feature>
<keyword evidence="3" id="KW-1185">Reference proteome</keyword>
<feature type="region of interest" description="Disordered" evidence="1">
    <location>
        <begin position="1"/>
        <end position="28"/>
    </location>
</feature>
<organism evidence="2 3">
    <name type="scientific">Iris pallida</name>
    <name type="common">Sweet iris</name>
    <dbReference type="NCBI Taxonomy" id="29817"/>
    <lineage>
        <taxon>Eukaryota</taxon>
        <taxon>Viridiplantae</taxon>
        <taxon>Streptophyta</taxon>
        <taxon>Embryophyta</taxon>
        <taxon>Tracheophyta</taxon>
        <taxon>Spermatophyta</taxon>
        <taxon>Magnoliopsida</taxon>
        <taxon>Liliopsida</taxon>
        <taxon>Asparagales</taxon>
        <taxon>Iridaceae</taxon>
        <taxon>Iridoideae</taxon>
        <taxon>Irideae</taxon>
        <taxon>Iris</taxon>
    </lineage>
</organism>
<feature type="region of interest" description="Disordered" evidence="1">
    <location>
        <begin position="522"/>
        <end position="551"/>
    </location>
</feature>